<evidence type="ECO:0000313" key="20">
    <source>
        <dbReference type="Proteomes" id="UP001367508"/>
    </source>
</evidence>
<keyword evidence="8" id="KW-0862">Zinc</keyword>
<keyword evidence="12" id="KW-0539">Nucleus</keyword>
<dbReference type="SMART" id="SM00508">
    <property type="entry name" value="PostSET"/>
    <property type="match status" value="1"/>
</dbReference>
<sequence length="2135" mass="236421">MESAWQMKCDSPFESSTSATVSTAPSMEPRGQLKEMNANHCLYPQVTHDLRSKFVGGKQGPVYPCFLRSTTHGSGVANTGNSFRALLHGRPSLLQCDFQDLSDCKLCTSSGDCTAAIGNSVVDSIRSGTFLTSSGGLTTENLINHKLQSWANTSPEISSRAKIDLSSSNNFVFHDIQSSNAATQAMIPSGEIEKARESFSSLGQCRRTISASNLNVCCSDIQSTPHMALEQCSSMFPSPFINGYPRVFCMGKSGYLLLSNTGLLGIVCSCHCCHMSVLKFSEHSGLHGINPGDAVYMESGETISQWQKLYFSKFGKIDKFRSSVLLHGVKDSNYQATIITSDMTLDIHMTQSPGNESEWDWPEVLSATGSVMQSNAAASGTSKADLSHILSSSAVILRKQPTAVQDGCNIPLKGFPGISQNSLYDRVKSQLMESNLAMYSTAPNIVETQLDDGCQLMPPFLDSVKWKGNLSTANSPLQTTTSHMKDHECIIKKNAKDGLVGRDAASSNIELRLGQPPQTGNPVSSFIEPPRFNALAGSPKLQPLKQMVNNLCREEELQKKFSYAAGSFKVVEEQPQLKPRYCMSAVSNASGAARARFETNNVAKGVTFLQFSQFDNRSKQKLKTNENLINDGRPIMPRKLHSDCSTMQYGFTNIPWNSNGHTGRKSNNSAPGTNKYFLDNDKGVSFAKDSCSKINSGFGIGQFMEYSSSMRAVGGNDSCISVINGNIYESSLPSDTSMVSNFLLGSNNVSSLGQDNHMTPETVIPFEGISKGLPYLVSSSASNQIPTSLQPQSINMNAYLLDENMRLLALTQILELSKQQHALYFHNMNKKHGRSSNISNPQHYLYEASTSEQVPSGESLKLPQNRGTCGIPNSTDSLEKLASLTGKHNAFLFPLLLTVFLESCCLSGLAPIPLHSKEKESQCKHTYDVQNDEPSLRRSTMKISGCFKFSGEATSAIGLIYGLAPLLTVIAQYCTTYNLPYLHPSFWTKPNTFLASPLTFDLSSPESGLHILGISKDNTRSRACEKCSEQPSDIHLGGKYTGAAWVNCCRNNFFSGIESFHYILKQQFANAYGETSLKIASDLCGDLNTSKDHFEQCGKLDGQDSIKIGSHTPQWRDVPNKVRKAVCDATSLDQTATGSDWEGLDGVQHGNDSAKRFKRTIDMEDIWKEQENSNVSSGSSAPVVTQASVEVNKVDSCTIDAVHTGFANNLVVDEGSGIDQGWSSDVAGSERSADFLSSTCGNYLKNGYLRVLDDQPCRSLLDELKLLDSLIWKKGRDQNNFVLSADCKTNQSHTIKKGVKGKKRKRNELRILDASLSSRIPSLLNKKNDEGTGIPSCSSSLSKEMQMHFLSSLQRSSSNKERCSAFSSKFLSCKNHLNKHDTDKVSYESESNSDTEFHTLPEVSGTKKLRKDFTSDCFELFQMQEPAYEEPENVKLKPFSCRKENANRITRPVVCGKYGEISNGQAREVPLKAKIVSLSKVLKNSKRCMVPKIGKPRLTSKKKWKRLSIGTSSGHCCGNLGLKTKEDNETQNTIICNEINVDVSMEGLERCGKLSVIYQGKKYTPLKTKNKEIRKQRSINELTAKETKVKDMLNCAEDREHGFCYTKCGNSIQDHTSASIINSDVFCCVCQSSSNDEINCLLECSRCLIRVHQACYGISTLPRKGHWCCRPCRTNSKNIACVLCGYGGGAMTRAILSRTIVKSLLKVWNVEKDGMPKHTTSCGVFEKEVHAFQSSKSGLEIDRECVSQPKNVDTSTTDLLKFQMSTDHKQHTLFAVSNFKVHNSITAGALNPSVKQWVHMVCGLWTPGTRCPNVDTMSAFDVSGVSRPRADMVCSICNRWGGSCIECRIADCSVKFHPWCAHQKNLLQCETEGIDGEKIGFYGRCVLHVDPRCPPTYNPIDEMGSQEEKDLTCARAEGYKGRRWDGFQNNHYSALKANGGCLVPEEQLNAWIHINGQKLCSQGLPKFPNLDIEHDCRKEYVRYKQTKGWKHLVVYKSRIHALGLYTSRFISRGEMVVEYVGEIVGLRVADKRENEYQSGRKLQYKSACYFFRIDKEHIIDATRKGGIARFVNHSCLPNCAAKVITVKHEKKVVFFAERDIFPGEEITYDYHFNHEDEGKKIPCYCNSRNCRRYMN</sequence>
<dbReference type="Pfam" id="PF00856">
    <property type="entry name" value="SET"/>
    <property type="match status" value="1"/>
</dbReference>
<dbReference type="GO" id="GO:0032259">
    <property type="term" value="P:methylation"/>
    <property type="evidence" value="ECO:0007669"/>
    <property type="project" value="UniProtKB-KW"/>
</dbReference>
<name>A0AAN9Q3I5_CANGL</name>
<dbReference type="InterPro" id="IPR001965">
    <property type="entry name" value="Znf_PHD"/>
</dbReference>
<keyword evidence="3" id="KW-0808">Transferase</keyword>
<evidence type="ECO:0000256" key="10">
    <source>
        <dbReference type="ARBA" id="ARBA00023015"/>
    </source>
</evidence>
<dbReference type="InterPro" id="IPR046341">
    <property type="entry name" value="SET_dom_sf"/>
</dbReference>
<dbReference type="GO" id="GO:0035097">
    <property type="term" value="C:histone methyltransferase complex"/>
    <property type="evidence" value="ECO:0007669"/>
    <property type="project" value="TreeGrafter"/>
</dbReference>
<keyword evidence="2" id="KW-0489">Methyltransferase</keyword>
<dbReference type="InterPro" id="IPR003616">
    <property type="entry name" value="Post-SET_dom"/>
</dbReference>
<evidence type="ECO:0000256" key="3">
    <source>
        <dbReference type="ARBA" id="ARBA00022679"/>
    </source>
</evidence>
<evidence type="ECO:0000256" key="7">
    <source>
        <dbReference type="ARBA" id="ARBA00022771"/>
    </source>
</evidence>
<evidence type="ECO:0000256" key="1">
    <source>
        <dbReference type="ARBA" id="ARBA00004123"/>
    </source>
</evidence>
<keyword evidence="20" id="KW-1185">Reference proteome</keyword>
<dbReference type="SMART" id="SM00249">
    <property type="entry name" value="PHD"/>
    <property type="match status" value="2"/>
</dbReference>
<evidence type="ECO:0000313" key="19">
    <source>
        <dbReference type="EMBL" id="KAK7320672.1"/>
    </source>
</evidence>
<feature type="region of interest" description="Disordered" evidence="14">
    <location>
        <begin position="1"/>
        <end position="28"/>
    </location>
</feature>
<keyword evidence="7 13" id="KW-0863">Zinc-finger</keyword>
<evidence type="ECO:0000256" key="14">
    <source>
        <dbReference type="SAM" id="MobiDB-lite"/>
    </source>
</evidence>
<dbReference type="InterPro" id="IPR019787">
    <property type="entry name" value="Znf_PHD-finger"/>
</dbReference>
<evidence type="ECO:0000256" key="5">
    <source>
        <dbReference type="ARBA" id="ARBA00022723"/>
    </source>
</evidence>
<feature type="domain" description="SET" evidence="16">
    <location>
        <begin position="1990"/>
        <end position="2111"/>
    </location>
</feature>
<comment type="subcellular location">
    <subcellularLocation>
        <location evidence="1">Nucleus</location>
    </subcellularLocation>
</comment>
<evidence type="ECO:0000256" key="2">
    <source>
        <dbReference type="ARBA" id="ARBA00022603"/>
    </source>
</evidence>
<evidence type="ECO:0000256" key="9">
    <source>
        <dbReference type="ARBA" id="ARBA00022853"/>
    </source>
</evidence>
<dbReference type="PROSITE" id="PS51805">
    <property type="entry name" value="EPHD"/>
    <property type="match status" value="1"/>
</dbReference>
<keyword evidence="6" id="KW-0677">Repeat</keyword>
<dbReference type="Gene3D" id="3.30.40.10">
    <property type="entry name" value="Zinc/RING finger domain, C3HC4 (zinc finger)"/>
    <property type="match status" value="2"/>
</dbReference>
<dbReference type="SUPFAM" id="SSF82199">
    <property type="entry name" value="SET domain"/>
    <property type="match status" value="1"/>
</dbReference>
<evidence type="ECO:0000259" key="17">
    <source>
        <dbReference type="PROSITE" id="PS50868"/>
    </source>
</evidence>
<evidence type="ECO:0000256" key="6">
    <source>
        <dbReference type="ARBA" id="ARBA00022737"/>
    </source>
</evidence>
<organism evidence="19 20">
    <name type="scientific">Canavalia gladiata</name>
    <name type="common">Sword bean</name>
    <name type="synonym">Dolichos gladiatus</name>
    <dbReference type="NCBI Taxonomy" id="3824"/>
    <lineage>
        <taxon>Eukaryota</taxon>
        <taxon>Viridiplantae</taxon>
        <taxon>Streptophyta</taxon>
        <taxon>Embryophyta</taxon>
        <taxon>Tracheophyta</taxon>
        <taxon>Spermatophyta</taxon>
        <taxon>Magnoliopsida</taxon>
        <taxon>eudicotyledons</taxon>
        <taxon>Gunneridae</taxon>
        <taxon>Pentapetalae</taxon>
        <taxon>rosids</taxon>
        <taxon>fabids</taxon>
        <taxon>Fabales</taxon>
        <taxon>Fabaceae</taxon>
        <taxon>Papilionoideae</taxon>
        <taxon>50 kb inversion clade</taxon>
        <taxon>NPAAA clade</taxon>
        <taxon>indigoferoid/millettioid clade</taxon>
        <taxon>Phaseoleae</taxon>
        <taxon>Canavalia</taxon>
    </lineage>
</organism>
<dbReference type="PROSITE" id="PS50016">
    <property type="entry name" value="ZF_PHD_2"/>
    <property type="match status" value="1"/>
</dbReference>
<dbReference type="Pfam" id="PF16135">
    <property type="entry name" value="TDBD"/>
    <property type="match status" value="1"/>
</dbReference>
<evidence type="ECO:0000259" key="15">
    <source>
        <dbReference type="PROSITE" id="PS50016"/>
    </source>
</evidence>
<evidence type="ECO:0000259" key="18">
    <source>
        <dbReference type="PROSITE" id="PS51805"/>
    </source>
</evidence>
<keyword evidence="4" id="KW-0949">S-adenosyl-L-methionine</keyword>
<feature type="domain" description="PHD-type" evidence="18">
    <location>
        <begin position="1775"/>
        <end position="1889"/>
    </location>
</feature>
<dbReference type="InterPro" id="IPR001214">
    <property type="entry name" value="SET_dom"/>
</dbReference>
<dbReference type="CDD" id="cd10518">
    <property type="entry name" value="SET_SETD1-like"/>
    <property type="match status" value="1"/>
</dbReference>
<dbReference type="SUPFAM" id="SSF57903">
    <property type="entry name" value="FYVE/PHD zinc finger"/>
    <property type="match status" value="1"/>
</dbReference>
<feature type="compositionally biased region" description="Low complexity" evidence="14">
    <location>
        <begin position="15"/>
        <end position="26"/>
    </location>
</feature>
<evidence type="ECO:0000256" key="13">
    <source>
        <dbReference type="PROSITE-ProRule" id="PRU00146"/>
    </source>
</evidence>
<evidence type="ECO:0000256" key="12">
    <source>
        <dbReference type="ARBA" id="ARBA00023242"/>
    </source>
</evidence>
<dbReference type="Gene3D" id="2.170.270.10">
    <property type="entry name" value="SET domain"/>
    <property type="match status" value="1"/>
</dbReference>
<dbReference type="InterPro" id="IPR013083">
    <property type="entry name" value="Znf_RING/FYVE/PHD"/>
</dbReference>
<proteinExistence type="predicted"/>
<evidence type="ECO:0000256" key="11">
    <source>
        <dbReference type="ARBA" id="ARBA00023163"/>
    </source>
</evidence>
<accession>A0AAN9Q3I5</accession>
<dbReference type="PROSITE" id="PS50868">
    <property type="entry name" value="POST_SET"/>
    <property type="match status" value="1"/>
</dbReference>
<dbReference type="EMBL" id="JAYMYQ010000007">
    <property type="protein sequence ID" value="KAK7320672.1"/>
    <property type="molecule type" value="Genomic_DNA"/>
</dbReference>
<dbReference type="InterPro" id="IPR011011">
    <property type="entry name" value="Znf_FYVE_PHD"/>
</dbReference>
<dbReference type="GO" id="GO:0008270">
    <property type="term" value="F:zinc ion binding"/>
    <property type="evidence" value="ECO:0007669"/>
    <property type="project" value="UniProtKB-KW"/>
</dbReference>
<feature type="domain" description="PHD-type" evidence="15">
    <location>
        <begin position="1624"/>
        <end position="1675"/>
    </location>
</feature>
<dbReference type="Pfam" id="PF13832">
    <property type="entry name" value="zf-HC5HC2H_2"/>
    <property type="match status" value="1"/>
</dbReference>
<dbReference type="GO" id="GO:0042800">
    <property type="term" value="F:histone H3K4 methyltransferase activity"/>
    <property type="evidence" value="ECO:0007669"/>
    <property type="project" value="TreeGrafter"/>
</dbReference>
<dbReference type="FunFam" id="2.170.270.10:FF:000086">
    <property type="entry name" value="Histone-lysine N-methyltransferase"/>
    <property type="match status" value="1"/>
</dbReference>
<dbReference type="Proteomes" id="UP001367508">
    <property type="component" value="Unassembled WGS sequence"/>
</dbReference>
<dbReference type="PANTHER" id="PTHR45838">
    <property type="entry name" value="HISTONE-LYSINE-N-METHYLTRANSFERASE 2 KMT2 FAMILY MEMBER"/>
    <property type="match status" value="1"/>
</dbReference>
<comment type="caution">
    <text evidence="19">The sequence shown here is derived from an EMBL/GenBank/DDBJ whole genome shotgun (WGS) entry which is preliminary data.</text>
</comment>
<dbReference type="PROSITE" id="PS50280">
    <property type="entry name" value="SET"/>
    <property type="match status" value="1"/>
</dbReference>
<evidence type="ECO:0000256" key="4">
    <source>
        <dbReference type="ARBA" id="ARBA00022691"/>
    </source>
</evidence>
<dbReference type="CDD" id="cd15571">
    <property type="entry name" value="ePHD"/>
    <property type="match status" value="1"/>
</dbReference>
<dbReference type="Pfam" id="PF13831">
    <property type="entry name" value="PHD_2"/>
    <property type="match status" value="1"/>
</dbReference>
<dbReference type="InterPro" id="IPR032308">
    <property type="entry name" value="TDBD"/>
</dbReference>
<keyword evidence="5" id="KW-0479">Metal-binding</keyword>
<evidence type="ECO:0000256" key="8">
    <source>
        <dbReference type="ARBA" id="ARBA00022833"/>
    </source>
</evidence>
<gene>
    <name evidence="19" type="ORF">VNO77_30365</name>
</gene>
<dbReference type="SMART" id="SM00317">
    <property type="entry name" value="SET"/>
    <property type="match status" value="1"/>
</dbReference>
<feature type="domain" description="Post-SET" evidence="17">
    <location>
        <begin position="2119"/>
        <end position="2135"/>
    </location>
</feature>
<keyword evidence="10" id="KW-0805">Transcription regulation</keyword>
<keyword evidence="11" id="KW-0804">Transcription</keyword>
<reference evidence="19 20" key="1">
    <citation type="submission" date="2024-01" db="EMBL/GenBank/DDBJ databases">
        <title>The genomes of 5 underutilized Papilionoideae crops provide insights into root nodulation and disease resistanc.</title>
        <authorList>
            <person name="Jiang F."/>
        </authorList>
    </citation>
    <scope>NUCLEOTIDE SEQUENCE [LARGE SCALE GENOMIC DNA]</scope>
    <source>
        <strain evidence="19">LVBAO_FW01</strain>
        <tissue evidence="19">Leaves</tissue>
    </source>
</reference>
<keyword evidence="9" id="KW-0156">Chromatin regulator</keyword>
<dbReference type="PANTHER" id="PTHR45838:SF4">
    <property type="entry name" value="HISTONE-LYSINE N-METHYLTRANSFERASE TRITHORAX"/>
    <property type="match status" value="1"/>
</dbReference>
<evidence type="ECO:0000259" key="16">
    <source>
        <dbReference type="PROSITE" id="PS50280"/>
    </source>
</evidence>
<dbReference type="GO" id="GO:0045893">
    <property type="term" value="P:positive regulation of DNA-templated transcription"/>
    <property type="evidence" value="ECO:0007669"/>
    <property type="project" value="TreeGrafter"/>
</dbReference>
<protein>
    <submittedName>
        <fullName evidence="19">Uncharacterized protein</fullName>
    </submittedName>
</protein>
<dbReference type="InterPro" id="IPR034732">
    <property type="entry name" value="EPHD"/>
</dbReference>